<keyword evidence="1" id="KW-0805">Transcription regulation</keyword>
<dbReference type="InterPro" id="IPR018060">
    <property type="entry name" value="HTH_AraC"/>
</dbReference>
<dbReference type="PROSITE" id="PS01124">
    <property type="entry name" value="HTH_ARAC_FAMILY_2"/>
    <property type="match status" value="1"/>
</dbReference>
<protein>
    <submittedName>
        <fullName evidence="6">AraC family transcriptional regulator</fullName>
    </submittedName>
</protein>
<evidence type="ECO:0000256" key="1">
    <source>
        <dbReference type="ARBA" id="ARBA00023015"/>
    </source>
</evidence>
<dbReference type="InterPro" id="IPR018062">
    <property type="entry name" value="HTH_AraC-typ_CS"/>
</dbReference>
<evidence type="ECO:0000259" key="5">
    <source>
        <dbReference type="PROSITE" id="PS01124"/>
    </source>
</evidence>
<reference evidence="6 7" key="1">
    <citation type="submission" date="2021-03" db="EMBL/GenBank/DDBJ databases">
        <title>Glycomyces sp. nov., a novel actinomycete isolated from soil.</title>
        <authorList>
            <person name="Yang X."/>
            <person name="Xu X."/>
        </authorList>
    </citation>
    <scope>NUCLEOTIDE SEQUENCE [LARGE SCALE GENOMIC DNA]</scope>
    <source>
        <strain evidence="6 7">NEAU-S30</strain>
    </source>
</reference>
<dbReference type="InterPro" id="IPR032783">
    <property type="entry name" value="AraC_lig"/>
</dbReference>
<dbReference type="Pfam" id="PF12833">
    <property type="entry name" value="HTH_18"/>
    <property type="match status" value="1"/>
</dbReference>
<gene>
    <name evidence="6" type="ORF">J5V16_17750</name>
</gene>
<evidence type="ECO:0000256" key="2">
    <source>
        <dbReference type="ARBA" id="ARBA00023125"/>
    </source>
</evidence>
<dbReference type="PANTHER" id="PTHR46796">
    <property type="entry name" value="HTH-TYPE TRANSCRIPTIONAL ACTIVATOR RHAS-RELATED"/>
    <property type="match status" value="1"/>
</dbReference>
<keyword evidence="3" id="KW-0804">Transcription</keyword>
<proteinExistence type="predicted"/>
<evidence type="ECO:0000313" key="6">
    <source>
        <dbReference type="EMBL" id="MBO3734673.1"/>
    </source>
</evidence>
<dbReference type="EMBL" id="JAGFNP010000010">
    <property type="protein sequence ID" value="MBO3734673.1"/>
    <property type="molecule type" value="Genomic_DNA"/>
</dbReference>
<dbReference type="Proteomes" id="UP000681341">
    <property type="component" value="Unassembled WGS sequence"/>
</dbReference>
<dbReference type="InterPro" id="IPR050204">
    <property type="entry name" value="AraC_XylS_family_regulators"/>
</dbReference>
<feature type="domain" description="HTH araC/xylS-type" evidence="5">
    <location>
        <begin position="192"/>
        <end position="290"/>
    </location>
</feature>
<comment type="caution">
    <text evidence="6">The sequence shown here is derived from an EMBL/GenBank/DDBJ whole genome shotgun (WGS) entry which is preliminary data.</text>
</comment>
<dbReference type="PROSITE" id="PS00041">
    <property type="entry name" value="HTH_ARAC_FAMILY_1"/>
    <property type="match status" value="1"/>
</dbReference>
<keyword evidence="2" id="KW-0238">DNA-binding</keyword>
<dbReference type="PANTHER" id="PTHR46796:SF13">
    <property type="entry name" value="HTH-TYPE TRANSCRIPTIONAL ACTIVATOR RHAS"/>
    <property type="match status" value="1"/>
</dbReference>
<evidence type="ECO:0000256" key="4">
    <source>
        <dbReference type="SAM" id="MobiDB-lite"/>
    </source>
</evidence>
<evidence type="ECO:0000256" key="3">
    <source>
        <dbReference type="ARBA" id="ARBA00023163"/>
    </source>
</evidence>
<organism evidence="6 7">
    <name type="scientific">Glycomyces niveus</name>
    <dbReference type="NCBI Taxonomy" id="2820287"/>
    <lineage>
        <taxon>Bacteria</taxon>
        <taxon>Bacillati</taxon>
        <taxon>Actinomycetota</taxon>
        <taxon>Actinomycetes</taxon>
        <taxon>Glycomycetales</taxon>
        <taxon>Glycomycetaceae</taxon>
        <taxon>Glycomyces</taxon>
    </lineage>
</organism>
<keyword evidence="7" id="KW-1185">Reference proteome</keyword>
<evidence type="ECO:0000313" key="7">
    <source>
        <dbReference type="Proteomes" id="UP000681341"/>
    </source>
</evidence>
<dbReference type="RefSeq" id="WP_208497867.1">
    <property type="nucleotide sequence ID" value="NZ_JAGFNP010000010.1"/>
</dbReference>
<dbReference type="SMART" id="SM00342">
    <property type="entry name" value="HTH_ARAC"/>
    <property type="match status" value="1"/>
</dbReference>
<dbReference type="SUPFAM" id="SSF46689">
    <property type="entry name" value="Homeodomain-like"/>
    <property type="match status" value="2"/>
</dbReference>
<name>A0ABS3UA99_9ACTN</name>
<sequence>MDPLSDMLADIRSDGASAHRAALAPPWRLRFDGDAPLTMVTAVSGHAELVLPDGARHRLTAGSTAIARVPFDLADTAATLDRPLPALAISEAPQEETAATVLVAGVYRPAGARHQRLLRALPEALVLDEEVEDVLWLHSMRVALARAHAPGGQAMLDRILDWGLVCTLGCWFDRQEAAAPGWYLGALDPVVGPALAAVHRAPQRAWTVEALAAEANVSRAHFAKRFTAVMAQPPLRYVAEHRMELAADLLADPGVPVAKAAAAVGYRDAFAFSTAFKRHRGVSPRAYRSQRVAIDAGHSRATSQPTPASRAMRAKKT</sequence>
<dbReference type="Pfam" id="PF12852">
    <property type="entry name" value="Cupin_6"/>
    <property type="match status" value="1"/>
</dbReference>
<accession>A0ABS3UA99</accession>
<dbReference type="Gene3D" id="1.10.10.60">
    <property type="entry name" value="Homeodomain-like"/>
    <property type="match status" value="2"/>
</dbReference>
<dbReference type="InterPro" id="IPR009057">
    <property type="entry name" value="Homeodomain-like_sf"/>
</dbReference>
<feature type="region of interest" description="Disordered" evidence="4">
    <location>
        <begin position="295"/>
        <end position="317"/>
    </location>
</feature>